<accession>A0A1C3W1V2</accession>
<evidence type="ECO:0000313" key="2">
    <source>
        <dbReference type="EMBL" id="SCB33939.1"/>
    </source>
</evidence>
<gene>
    <name evidence="2" type="ORF">GA0061102_102173</name>
</gene>
<dbReference type="InterPro" id="IPR029045">
    <property type="entry name" value="ClpP/crotonase-like_dom_sf"/>
</dbReference>
<organism evidence="2 3">
    <name type="scientific">Rhizobium miluonense</name>
    <dbReference type="NCBI Taxonomy" id="411945"/>
    <lineage>
        <taxon>Bacteria</taxon>
        <taxon>Pseudomonadati</taxon>
        <taxon>Pseudomonadota</taxon>
        <taxon>Alphaproteobacteria</taxon>
        <taxon>Hyphomicrobiales</taxon>
        <taxon>Rhizobiaceae</taxon>
        <taxon>Rhizobium/Agrobacterium group</taxon>
        <taxon>Rhizobium</taxon>
    </lineage>
</organism>
<dbReference type="InterPro" id="IPR003646">
    <property type="entry name" value="SH3-like_bac-type"/>
</dbReference>
<protein>
    <submittedName>
        <fullName evidence="2">SH3 domain-containing protein</fullName>
    </submittedName>
</protein>
<dbReference type="Gene3D" id="3.90.226.10">
    <property type="entry name" value="2-enoyl-CoA Hydratase, Chain A, domain 1"/>
    <property type="match status" value="1"/>
</dbReference>
<evidence type="ECO:0000313" key="3">
    <source>
        <dbReference type="Proteomes" id="UP000199435"/>
    </source>
</evidence>
<keyword evidence="3" id="KW-1185">Reference proteome</keyword>
<sequence>MVGAFQIGCAFVLGVTFFASDAAARLSYSNLVTDDGRRYVIVNGSFEADDDLSKFRKAVNSYRANSVTFDSPGGNVQKAIELGRLIRSLGLSTVAVRVQECASACSLAFLGGVVRLADAGSIGVHKTSFSDTKGMRVEEAVAAVQTITADVISYMTDMGADPGLLKLSLQYDSDDMRYLSASEMKLYRVTTPDADEPITESQAPESKSPDLQIPVAQSGIVQHLKGTAPLKANASANSKTIADFANGSGLDIKASDGEWYQVSIAGQRGYMHQAWVWVREFEERQFGKSYIQIKSVDDLETARSFVLDSKIPLAVHLTANGRFAVTVNATGSRDIQSSLLQILSTNNTIPKSAFVTYGNTYVREVCCGDLLSSK</sequence>
<dbReference type="SUPFAM" id="SSF52096">
    <property type="entry name" value="ClpP/crotonase"/>
    <property type="match status" value="1"/>
</dbReference>
<dbReference type="EMBL" id="FMAH01000021">
    <property type="protein sequence ID" value="SCB33939.1"/>
    <property type="molecule type" value="Genomic_DNA"/>
</dbReference>
<dbReference type="AlphaFoldDB" id="A0A1C3W1V2"/>
<dbReference type="STRING" id="411945.GA0061102_102173"/>
<name>A0A1C3W1V2_9HYPH</name>
<proteinExistence type="predicted"/>
<dbReference type="InterPro" id="IPR010466">
    <property type="entry name" value="DUF1058"/>
</dbReference>
<dbReference type="SMART" id="SM00287">
    <property type="entry name" value="SH3b"/>
    <property type="match status" value="1"/>
</dbReference>
<dbReference type="Pfam" id="PF06347">
    <property type="entry name" value="SH3_4"/>
    <property type="match status" value="1"/>
</dbReference>
<dbReference type="Proteomes" id="UP000199435">
    <property type="component" value="Unassembled WGS sequence"/>
</dbReference>
<feature type="domain" description="SH3b" evidence="1">
    <location>
        <begin position="216"/>
        <end position="280"/>
    </location>
</feature>
<reference evidence="3" key="1">
    <citation type="submission" date="2016-08" db="EMBL/GenBank/DDBJ databases">
        <authorList>
            <person name="Varghese N."/>
            <person name="Submissions Spin"/>
        </authorList>
    </citation>
    <scope>NUCLEOTIDE SEQUENCE [LARGE SCALE GENOMIC DNA]</scope>
    <source>
        <strain evidence="3">HAMBI 2971</strain>
    </source>
</reference>
<dbReference type="Gene3D" id="2.30.30.40">
    <property type="entry name" value="SH3 Domains"/>
    <property type="match status" value="1"/>
</dbReference>
<evidence type="ECO:0000259" key="1">
    <source>
        <dbReference type="SMART" id="SM00287"/>
    </source>
</evidence>